<dbReference type="SMART" id="SM00470">
    <property type="entry name" value="ParB"/>
    <property type="match status" value="1"/>
</dbReference>
<reference evidence="4" key="3">
    <citation type="submission" date="2016-02" db="EMBL/GenBank/DDBJ databases">
        <title>Draft genome of pathogenic Streptomyces sp. in Japan.</title>
        <authorList>
            <person name="Tomihama T."/>
            <person name="Ikenaga M."/>
            <person name="Sakai M."/>
            <person name="Okubo T."/>
            <person name="Ikeda S."/>
        </authorList>
    </citation>
    <scope>NUCLEOTIDE SEQUENCE [LARGE SCALE GENOMIC DNA]</scope>
    <source>
        <strain evidence="4">S58</strain>
    </source>
</reference>
<dbReference type="Gene3D" id="3.90.1530.10">
    <property type="entry name" value="Conserved hypothetical protein from pyrococcus furiosus pfu- 392566-001, ParB domain"/>
    <property type="match status" value="1"/>
</dbReference>
<protein>
    <submittedName>
        <fullName evidence="3">Transcriptional regulator NovG</fullName>
    </submittedName>
</protein>
<dbReference type="Proteomes" id="UP000067448">
    <property type="component" value="Unassembled WGS sequence"/>
</dbReference>
<organism evidence="3 4">
    <name type="scientific">Streptomyces scabiei</name>
    <dbReference type="NCBI Taxonomy" id="1930"/>
    <lineage>
        <taxon>Bacteria</taxon>
        <taxon>Bacillati</taxon>
        <taxon>Actinomycetota</taxon>
        <taxon>Actinomycetes</taxon>
        <taxon>Kitasatosporales</taxon>
        <taxon>Streptomycetaceae</taxon>
        <taxon>Streptomyces</taxon>
    </lineage>
</organism>
<reference evidence="3 4" key="2">
    <citation type="journal article" date="2016" name="Genome Announc.">
        <title>Draft Genome Sequences of Streptomyces scabiei S58, Streptomyces turgidiscabies T45, and Streptomyces acidiscabies a10, the Pathogens of Potato Common Scab, Isolated in Japan.</title>
        <authorList>
            <person name="Tomihama T."/>
            <person name="Nishi Y."/>
            <person name="Sakai M."/>
            <person name="Ikenaga M."/>
            <person name="Okubo T."/>
            <person name="Ikeda S."/>
        </authorList>
    </citation>
    <scope>NUCLEOTIDE SEQUENCE [LARGE SCALE GENOMIC DNA]</scope>
    <source>
        <strain evidence="3 4">S58</strain>
    </source>
</reference>
<dbReference type="InterPro" id="IPR003115">
    <property type="entry name" value="ParB_N"/>
</dbReference>
<feature type="region of interest" description="Disordered" evidence="1">
    <location>
        <begin position="166"/>
        <end position="185"/>
    </location>
</feature>
<feature type="region of interest" description="Disordered" evidence="1">
    <location>
        <begin position="231"/>
        <end position="278"/>
    </location>
</feature>
<evidence type="ECO:0000313" key="3">
    <source>
        <dbReference type="EMBL" id="GAQ61805.1"/>
    </source>
</evidence>
<evidence type="ECO:0000313" key="4">
    <source>
        <dbReference type="Proteomes" id="UP000067448"/>
    </source>
</evidence>
<evidence type="ECO:0000259" key="2">
    <source>
        <dbReference type="SMART" id="SM00470"/>
    </source>
</evidence>
<dbReference type="AlphaFoldDB" id="A0A117ED22"/>
<evidence type="ECO:0000256" key="1">
    <source>
        <dbReference type="SAM" id="MobiDB-lite"/>
    </source>
</evidence>
<reference evidence="4" key="1">
    <citation type="submission" date="2015-11" db="EMBL/GenBank/DDBJ databases">
        <authorList>
            <consortium name="Cross-ministerial Strategic Innovation Promotion Program (SIP) consortium"/>
            <person name="Tomihama T."/>
            <person name="Ikenaga M."/>
            <person name="Sakai M."/>
            <person name="Okubo T."/>
            <person name="Ikeda S."/>
        </authorList>
    </citation>
    <scope>NUCLEOTIDE SEQUENCE [LARGE SCALE GENOMIC DNA]</scope>
    <source>
        <strain evidence="4">S58</strain>
    </source>
</reference>
<feature type="region of interest" description="Disordered" evidence="1">
    <location>
        <begin position="1"/>
        <end position="27"/>
    </location>
</feature>
<name>A0A117ED22_STRSC</name>
<dbReference type="EMBL" id="BCMM01000008">
    <property type="protein sequence ID" value="GAQ61805.1"/>
    <property type="molecule type" value="Genomic_DNA"/>
</dbReference>
<sequence>MARQVRQDSALRAQESSGGATELRSLSMVQQCPAEKVPIQSLRGADSPRFSCTDEEHTRLLAATETELPPILVHRETRRVIDGMHRLHAARLRGDEQIEVRFFDGDAKDAFVLAVQSNITHGLPLSTAERTRAARRMIGTHQHWSDRIIAEAVGLSAKTVASVRRSSTEEIPQSNRRVGKDGRVRPVDGAVGRLRAHELLKRSPGMPLRVIAEEAGISISTVWDVRARIKRGDDPVPPRQRKAMATASQSRPRTVVRTDIDDNDLDDGLGSRQSPAASERIVNDTLERLRKDPSLRFSEAGRDFLRWVESRVISPHEWNQFIDRLPPHQASLIMAIARKNAGLWREFAEQLRARQALVDGQGDQ</sequence>
<dbReference type="InterPro" id="IPR036086">
    <property type="entry name" value="ParB/Sulfiredoxin_sf"/>
</dbReference>
<accession>A0A117ED22</accession>
<feature type="domain" description="ParB-like N-terminal" evidence="2">
    <location>
        <begin position="35"/>
        <end position="119"/>
    </location>
</feature>
<comment type="caution">
    <text evidence="3">The sequence shown here is derived from an EMBL/GenBank/DDBJ whole genome shotgun (WGS) entry which is preliminary data.</text>
</comment>
<gene>
    <name evidence="3" type="primary">novG</name>
    <name evidence="3" type="ORF">SsS58_02159</name>
</gene>
<dbReference type="SUPFAM" id="SSF110849">
    <property type="entry name" value="ParB/Sulfiredoxin"/>
    <property type="match status" value="1"/>
</dbReference>
<proteinExistence type="predicted"/>